<feature type="domain" description="No apical meristem-associated C-terminal" evidence="2">
    <location>
        <begin position="45"/>
        <end position="184"/>
    </location>
</feature>
<feature type="region of interest" description="Disordered" evidence="1">
    <location>
        <begin position="62"/>
        <end position="113"/>
    </location>
</feature>
<dbReference type="RefSeq" id="XP_018285146.1">
    <property type="nucleotide sequence ID" value="XM_018437260.1"/>
</dbReference>
<feature type="compositionally biased region" description="Basic and acidic residues" evidence="1">
    <location>
        <begin position="102"/>
        <end position="113"/>
    </location>
</feature>
<accession>A0A167K274</accession>
<evidence type="ECO:0000313" key="3">
    <source>
        <dbReference type="EMBL" id="OAD67106.1"/>
    </source>
</evidence>
<dbReference type="InterPro" id="IPR029466">
    <property type="entry name" value="NAM-associated_C"/>
</dbReference>
<keyword evidence="4" id="KW-1185">Reference proteome</keyword>
<name>A0A167K274_PHYB8</name>
<protein>
    <recommendedName>
        <fullName evidence="2">No apical meristem-associated C-terminal domain-containing protein</fullName>
    </recommendedName>
</protein>
<evidence type="ECO:0000256" key="1">
    <source>
        <dbReference type="SAM" id="MobiDB-lite"/>
    </source>
</evidence>
<dbReference type="Pfam" id="PF14303">
    <property type="entry name" value="NAM-associated"/>
    <property type="match status" value="1"/>
</dbReference>
<gene>
    <name evidence="3" type="ORF">PHYBLDRAFT_174492</name>
</gene>
<dbReference type="AlphaFoldDB" id="A0A167K274"/>
<organism evidence="3 4">
    <name type="scientific">Phycomyces blakesleeanus (strain ATCC 8743b / DSM 1359 / FGSC 10004 / NBRC 33097 / NRRL 1555)</name>
    <dbReference type="NCBI Taxonomy" id="763407"/>
    <lineage>
        <taxon>Eukaryota</taxon>
        <taxon>Fungi</taxon>
        <taxon>Fungi incertae sedis</taxon>
        <taxon>Mucoromycota</taxon>
        <taxon>Mucoromycotina</taxon>
        <taxon>Mucoromycetes</taxon>
        <taxon>Mucorales</taxon>
        <taxon>Phycomycetaceae</taxon>
        <taxon>Phycomyces</taxon>
    </lineage>
</organism>
<dbReference type="InParanoid" id="A0A167K274"/>
<dbReference type="EMBL" id="KV441025">
    <property type="protein sequence ID" value="OAD67106.1"/>
    <property type="molecule type" value="Genomic_DNA"/>
</dbReference>
<dbReference type="VEuPathDB" id="FungiDB:PHYBLDRAFT_174492"/>
<evidence type="ECO:0000313" key="4">
    <source>
        <dbReference type="Proteomes" id="UP000077315"/>
    </source>
</evidence>
<sequence length="191" mass="21538">MSNLPNTINLEADTSGKMCSNSSGTNNEWNETKADEVYFIETKTKFNLHHCFRILARHPKWKSSVPAKKKESNSKVAASAPNPIGEGIDEEKFSARSAGRKFTKEQEATKRKQEKNVERLIALHSESIAKGDERKKLLKKTMESNVLVVNAIRETNAVLQRTQDIKVLLINTSLIADPVSRQMMLDLKKEV</sequence>
<dbReference type="GeneID" id="28998166"/>
<reference evidence="4" key="1">
    <citation type="submission" date="2015-06" db="EMBL/GenBank/DDBJ databases">
        <title>Expansion of signal transduction pathways in fungi by whole-genome duplication.</title>
        <authorList>
            <consortium name="DOE Joint Genome Institute"/>
            <person name="Corrochano L.M."/>
            <person name="Kuo A."/>
            <person name="Marcet-Houben M."/>
            <person name="Polaino S."/>
            <person name="Salamov A."/>
            <person name="Villalobos J.M."/>
            <person name="Alvarez M.I."/>
            <person name="Avalos J."/>
            <person name="Benito E.P."/>
            <person name="Benoit I."/>
            <person name="Burger G."/>
            <person name="Camino L.P."/>
            <person name="Canovas D."/>
            <person name="Cerda-Olmedo E."/>
            <person name="Cheng J.-F."/>
            <person name="Dominguez A."/>
            <person name="Elias M."/>
            <person name="Eslava A.P."/>
            <person name="Glaser F."/>
            <person name="Grimwood J."/>
            <person name="Gutierrez G."/>
            <person name="Heitman J."/>
            <person name="Henrissat B."/>
            <person name="Iturriaga E.A."/>
            <person name="Lang B.F."/>
            <person name="Lavin J.L."/>
            <person name="Lee S."/>
            <person name="Li W."/>
            <person name="Lindquist E."/>
            <person name="Lopez-Garcia S."/>
            <person name="Luque E.M."/>
            <person name="Marcos A.T."/>
            <person name="Martin J."/>
            <person name="McCluskey K."/>
            <person name="Medina H.R."/>
            <person name="Miralles-Duran A."/>
            <person name="Miyazaki A."/>
            <person name="Munoz-Torres E."/>
            <person name="Oguiza J.A."/>
            <person name="Ohm R."/>
            <person name="Olmedo M."/>
            <person name="Orejas M."/>
            <person name="Ortiz-Castellanos L."/>
            <person name="Pisabarro A.G."/>
            <person name="Rodriguez-Romero J."/>
            <person name="Ruiz-Herrera J."/>
            <person name="Ruiz-Vazquez R."/>
            <person name="Sanz C."/>
            <person name="Schackwitz W."/>
            <person name="Schmutz J."/>
            <person name="Shahriari M."/>
            <person name="Shelest E."/>
            <person name="Silva-Franco F."/>
            <person name="Soanes D."/>
            <person name="Syed K."/>
            <person name="Tagua V.G."/>
            <person name="Talbot N.J."/>
            <person name="Thon M."/>
            <person name="De vries R.P."/>
            <person name="Wiebenga A."/>
            <person name="Yadav J.S."/>
            <person name="Braun E.L."/>
            <person name="Baker S."/>
            <person name="Garre V."/>
            <person name="Horwitz B."/>
            <person name="Torres-Martinez S."/>
            <person name="Idnurm A."/>
            <person name="Herrera-Estrella A."/>
            <person name="Gabaldon T."/>
            <person name="Grigoriev I.V."/>
        </authorList>
    </citation>
    <scope>NUCLEOTIDE SEQUENCE [LARGE SCALE GENOMIC DNA]</scope>
    <source>
        <strain evidence="4">NRRL 1555(-)</strain>
    </source>
</reference>
<evidence type="ECO:0000259" key="2">
    <source>
        <dbReference type="Pfam" id="PF14303"/>
    </source>
</evidence>
<dbReference type="Proteomes" id="UP000077315">
    <property type="component" value="Unassembled WGS sequence"/>
</dbReference>
<proteinExistence type="predicted"/>